<reference evidence="3" key="1">
    <citation type="journal article" date="2020" name="mSystems">
        <title>Genome- and Community-Level Interaction Insights into Carbon Utilization and Element Cycling Functions of Hydrothermarchaeota in Hydrothermal Sediment.</title>
        <authorList>
            <person name="Zhou Z."/>
            <person name="Liu Y."/>
            <person name="Xu W."/>
            <person name="Pan J."/>
            <person name="Luo Z.H."/>
            <person name="Li M."/>
        </authorList>
    </citation>
    <scope>NUCLEOTIDE SEQUENCE [LARGE SCALE GENOMIC DNA]</scope>
    <source>
        <strain evidence="3">HyVt-93</strain>
    </source>
</reference>
<evidence type="ECO:0000313" key="3">
    <source>
        <dbReference type="EMBL" id="HHI01577.1"/>
    </source>
</evidence>
<sequence length="237" mass="27716">MFKNLGYTDEPFYEKTQDEYDIETERGKERFRELRDILSRHLPIRSGKALDIGCNAGLSSFVLEDLGFEVIGIDIQEKAVERAKELAKKRGSEAKFYVMDAKNLSFKENTFDLVALLGYPLAHFSIWDFDKILQEVRRVLKPQGWIVIQESDFLWTLIRGFNQPGLEAEGLVRINIDVNVYEGYLERLLIDFEKGVFSRDKFYIWSPWILRYVLEKNGFDVEFKEKDLLVGSLKSTF</sequence>
<comment type="caution">
    <text evidence="3">The sequence shown here is derived from an EMBL/GenBank/DDBJ whole genome shotgun (WGS) entry which is preliminary data.</text>
</comment>
<dbReference type="Gene3D" id="3.40.50.150">
    <property type="entry name" value="Vaccinia Virus protein VP39"/>
    <property type="match status" value="1"/>
</dbReference>
<keyword evidence="3" id="KW-0489">Methyltransferase</keyword>
<organism evidence="3">
    <name type="scientific">Thermococcus litoralis</name>
    <dbReference type="NCBI Taxonomy" id="2265"/>
    <lineage>
        <taxon>Archaea</taxon>
        <taxon>Methanobacteriati</taxon>
        <taxon>Methanobacteriota</taxon>
        <taxon>Thermococci</taxon>
        <taxon>Thermococcales</taxon>
        <taxon>Thermococcaceae</taxon>
        <taxon>Thermococcus</taxon>
    </lineage>
</organism>
<dbReference type="InterPro" id="IPR041698">
    <property type="entry name" value="Methyltransf_25"/>
</dbReference>
<dbReference type="PANTHER" id="PTHR43861">
    <property type="entry name" value="TRANS-ACONITATE 2-METHYLTRANSFERASE-RELATED"/>
    <property type="match status" value="1"/>
</dbReference>
<protein>
    <submittedName>
        <fullName evidence="3">Class I SAM-dependent methyltransferase</fullName>
    </submittedName>
</protein>
<dbReference type="InterPro" id="IPR029063">
    <property type="entry name" value="SAM-dependent_MTases_sf"/>
</dbReference>
<evidence type="ECO:0000256" key="1">
    <source>
        <dbReference type="ARBA" id="ARBA00022679"/>
    </source>
</evidence>
<dbReference type="SUPFAM" id="SSF53335">
    <property type="entry name" value="S-adenosyl-L-methionine-dependent methyltransferases"/>
    <property type="match status" value="1"/>
</dbReference>
<name>A0A7C5JY04_THELI</name>
<dbReference type="Pfam" id="PF13649">
    <property type="entry name" value="Methyltransf_25"/>
    <property type="match status" value="1"/>
</dbReference>
<keyword evidence="1" id="KW-0808">Transferase</keyword>
<dbReference type="CDD" id="cd02440">
    <property type="entry name" value="AdoMet_MTases"/>
    <property type="match status" value="1"/>
</dbReference>
<dbReference type="EMBL" id="DRTU01000369">
    <property type="protein sequence ID" value="HHI01577.1"/>
    <property type="molecule type" value="Genomic_DNA"/>
</dbReference>
<dbReference type="AlphaFoldDB" id="A0A7C5JY04"/>
<proteinExistence type="predicted"/>
<feature type="domain" description="Methyltransferase" evidence="2">
    <location>
        <begin position="50"/>
        <end position="144"/>
    </location>
</feature>
<dbReference type="GO" id="GO:0008168">
    <property type="term" value="F:methyltransferase activity"/>
    <property type="evidence" value="ECO:0007669"/>
    <property type="project" value="UniProtKB-KW"/>
</dbReference>
<evidence type="ECO:0000259" key="2">
    <source>
        <dbReference type="Pfam" id="PF13649"/>
    </source>
</evidence>
<dbReference type="Proteomes" id="UP000886217">
    <property type="component" value="Unassembled WGS sequence"/>
</dbReference>
<accession>A0A7C5JY04</accession>
<dbReference type="GO" id="GO:0032259">
    <property type="term" value="P:methylation"/>
    <property type="evidence" value="ECO:0007669"/>
    <property type="project" value="UniProtKB-KW"/>
</dbReference>
<gene>
    <name evidence="3" type="ORF">ENL40_09050</name>
</gene>